<sequence>MNSIHRAARTLTFALCAAALAGQAHASCAAPKDMNGVWRSNDGGTYYVRQIGNQVWWMGQSSDSGKNWTNVFSGIRTGNTVKGTWADVPRGQVRSGGTLTLTISGTTGVLGFARASATGGFSGSKWFMNCDDVVLNPVP</sequence>
<dbReference type="SUPFAM" id="SSF110296">
    <property type="entry name" value="Oligoxyloglucan reducing end-specific cellobiohydrolase"/>
    <property type="match status" value="1"/>
</dbReference>
<keyword evidence="1" id="KW-0732">Signal</keyword>
<comment type="caution">
    <text evidence="2">The sequence shown here is derived from an EMBL/GenBank/DDBJ whole genome shotgun (WGS) entry which is preliminary data.</text>
</comment>
<accession>A0A7C9M3X3</accession>
<dbReference type="AlphaFoldDB" id="A0A7C9M3X3"/>
<proteinExistence type="predicted"/>
<feature type="signal peptide" evidence="1">
    <location>
        <begin position="1"/>
        <end position="26"/>
    </location>
</feature>
<feature type="chain" id="PRO_5028857436" evidence="1">
    <location>
        <begin position="27"/>
        <end position="139"/>
    </location>
</feature>
<gene>
    <name evidence="2" type="ORF">GO986_17645</name>
</gene>
<evidence type="ECO:0000313" key="2">
    <source>
        <dbReference type="EMBL" id="MVN88562.1"/>
    </source>
</evidence>
<name>A0A7C9M3X3_9DEIO</name>
<evidence type="ECO:0000256" key="1">
    <source>
        <dbReference type="SAM" id="SignalP"/>
    </source>
</evidence>
<dbReference type="Proteomes" id="UP000483286">
    <property type="component" value="Unassembled WGS sequence"/>
</dbReference>
<organism evidence="2 3">
    <name type="scientific">Deinococcus arboris</name>
    <dbReference type="NCBI Taxonomy" id="2682977"/>
    <lineage>
        <taxon>Bacteria</taxon>
        <taxon>Thermotogati</taxon>
        <taxon>Deinococcota</taxon>
        <taxon>Deinococci</taxon>
        <taxon>Deinococcales</taxon>
        <taxon>Deinococcaceae</taxon>
        <taxon>Deinococcus</taxon>
    </lineage>
</organism>
<keyword evidence="3" id="KW-1185">Reference proteome</keyword>
<reference evidence="2 3" key="1">
    <citation type="submission" date="2019-12" db="EMBL/GenBank/DDBJ databases">
        <title>Deinococcus sp. HMF7620 Genome sequencing and assembly.</title>
        <authorList>
            <person name="Kang H."/>
            <person name="Kim H."/>
            <person name="Joh K."/>
        </authorList>
    </citation>
    <scope>NUCLEOTIDE SEQUENCE [LARGE SCALE GENOMIC DNA]</scope>
    <source>
        <strain evidence="2 3">HMF7620</strain>
    </source>
</reference>
<dbReference type="RefSeq" id="WP_157460616.1">
    <property type="nucleotide sequence ID" value="NZ_WQLB01000030.1"/>
</dbReference>
<dbReference type="EMBL" id="WQLB01000030">
    <property type="protein sequence ID" value="MVN88562.1"/>
    <property type="molecule type" value="Genomic_DNA"/>
</dbReference>
<protein>
    <submittedName>
        <fullName evidence="2">Uncharacterized protein</fullName>
    </submittedName>
</protein>
<evidence type="ECO:0000313" key="3">
    <source>
        <dbReference type="Proteomes" id="UP000483286"/>
    </source>
</evidence>